<dbReference type="Proteomes" id="UP000266272">
    <property type="component" value="Unassembled WGS sequence"/>
</dbReference>
<comment type="caution">
    <text evidence="2">The sequence shown here is derived from an EMBL/GenBank/DDBJ whole genome shotgun (WGS) entry which is preliminary data.</text>
</comment>
<dbReference type="AlphaFoldDB" id="A0A395NZ54"/>
<gene>
    <name evidence="2" type="ORF">TARUN_903</name>
</gene>
<accession>A0A395NZ54</accession>
<dbReference type="EMBL" id="PXOA01000057">
    <property type="protein sequence ID" value="RFU81329.1"/>
    <property type="molecule type" value="Genomic_DNA"/>
</dbReference>
<evidence type="ECO:0000313" key="2">
    <source>
        <dbReference type="EMBL" id="RFU81329.1"/>
    </source>
</evidence>
<protein>
    <submittedName>
        <fullName evidence="2">Uncharacterized protein</fullName>
    </submittedName>
</protein>
<feature type="region of interest" description="Disordered" evidence="1">
    <location>
        <begin position="50"/>
        <end position="72"/>
    </location>
</feature>
<organism evidence="2 3">
    <name type="scientific">Trichoderma arundinaceum</name>
    <dbReference type="NCBI Taxonomy" id="490622"/>
    <lineage>
        <taxon>Eukaryota</taxon>
        <taxon>Fungi</taxon>
        <taxon>Dikarya</taxon>
        <taxon>Ascomycota</taxon>
        <taxon>Pezizomycotina</taxon>
        <taxon>Sordariomycetes</taxon>
        <taxon>Hypocreomycetidae</taxon>
        <taxon>Hypocreales</taxon>
        <taxon>Hypocreaceae</taxon>
        <taxon>Trichoderma</taxon>
    </lineage>
</organism>
<evidence type="ECO:0000256" key="1">
    <source>
        <dbReference type="SAM" id="MobiDB-lite"/>
    </source>
</evidence>
<proteinExistence type="predicted"/>
<feature type="compositionally biased region" description="Polar residues" evidence="1">
    <location>
        <begin position="142"/>
        <end position="152"/>
    </location>
</feature>
<keyword evidence="3" id="KW-1185">Reference proteome</keyword>
<reference evidence="2 3" key="1">
    <citation type="journal article" date="2018" name="PLoS Pathog.">
        <title>Evolution of structural diversity of trichothecenes, a family of toxins produced by plant pathogenic and entomopathogenic fungi.</title>
        <authorList>
            <person name="Proctor R.H."/>
            <person name="McCormick S.P."/>
            <person name="Kim H.S."/>
            <person name="Cardoza R.E."/>
            <person name="Stanley A.M."/>
            <person name="Lindo L."/>
            <person name="Kelly A."/>
            <person name="Brown D.W."/>
            <person name="Lee T."/>
            <person name="Vaughan M.M."/>
            <person name="Alexander N.J."/>
            <person name="Busman M."/>
            <person name="Gutierrez S."/>
        </authorList>
    </citation>
    <scope>NUCLEOTIDE SEQUENCE [LARGE SCALE GENOMIC DNA]</scope>
    <source>
        <strain evidence="2 3">IBT 40837</strain>
    </source>
</reference>
<sequence length="269" mass="29643">MGSNPALAWLDAVVPALLLELGRREGKSKRQPHFISLTYHIGRRVTRSAEEVRAGATRQEASSDAAKEDRMDAQSLIASAPSATATASSGRRLLPGFTFVGVFAPRLSPKPSSTALVLLLRGLVPASQREPTYITSPHHRITTSPEGSSTCGWPTRDPEDNAVLEETTERGSRAGFPLSEFVLNRAAPLSAAHDSKSPYTGRQLRRIRLDVGKIGSGMVPQRERSEGYLEVSLRERLRLWPATWRVAQDTEYSPTHKMPILPILKHKMY</sequence>
<feature type="region of interest" description="Disordered" evidence="1">
    <location>
        <begin position="136"/>
        <end position="156"/>
    </location>
</feature>
<name>A0A395NZ54_TRIAR</name>
<evidence type="ECO:0000313" key="3">
    <source>
        <dbReference type="Proteomes" id="UP000266272"/>
    </source>
</evidence>